<evidence type="ECO:0000256" key="1">
    <source>
        <dbReference type="SAM" id="SignalP"/>
    </source>
</evidence>
<proteinExistence type="predicted"/>
<dbReference type="EMBL" id="CAJEWN010000250">
    <property type="protein sequence ID" value="CAD2175212.1"/>
    <property type="molecule type" value="Genomic_DNA"/>
</dbReference>
<dbReference type="AlphaFoldDB" id="A0A6V7VK91"/>
<evidence type="ECO:0000313" key="3">
    <source>
        <dbReference type="Proteomes" id="UP000580250"/>
    </source>
</evidence>
<feature type="chain" id="PRO_5027945559" evidence="1">
    <location>
        <begin position="18"/>
        <end position="84"/>
    </location>
</feature>
<keyword evidence="1" id="KW-0732">Signal</keyword>
<comment type="caution">
    <text evidence="2">The sequence shown here is derived from an EMBL/GenBank/DDBJ whole genome shotgun (WGS) entry which is preliminary data.</text>
</comment>
<accession>A0A6V7VK91</accession>
<dbReference type="Proteomes" id="UP000580250">
    <property type="component" value="Unassembled WGS sequence"/>
</dbReference>
<feature type="signal peptide" evidence="1">
    <location>
        <begin position="1"/>
        <end position="17"/>
    </location>
</feature>
<evidence type="ECO:0000313" key="2">
    <source>
        <dbReference type="EMBL" id="CAD2175212.1"/>
    </source>
</evidence>
<organism evidence="2 3">
    <name type="scientific">Meloidogyne enterolobii</name>
    <name type="common">Root-knot nematode worm</name>
    <name type="synonym">Meloidogyne mayaguensis</name>
    <dbReference type="NCBI Taxonomy" id="390850"/>
    <lineage>
        <taxon>Eukaryota</taxon>
        <taxon>Metazoa</taxon>
        <taxon>Ecdysozoa</taxon>
        <taxon>Nematoda</taxon>
        <taxon>Chromadorea</taxon>
        <taxon>Rhabditida</taxon>
        <taxon>Tylenchina</taxon>
        <taxon>Tylenchomorpha</taxon>
        <taxon>Tylenchoidea</taxon>
        <taxon>Meloidogynidae</taxon>
        <taxon>Meloidogyninae</taxon>
        <taxon>Meloidogyne</taxon>
    </lineage>
</organism>
<sequence>MLLKIFLFINLLTFSFQNTFLLEKCKDLTNTTRETYFWNLRAPNENKNESNHGKNYLFGSIHVSWNLIWDFGEKLIFFHKNKGF</sequence>
<gene>
    <name evidence="2" type="ORF">MENT_LOCUS26925</name>
</gene>
<protein>
    <submittedName>
        <fullName evidence="2">Uncharacterized protein</fullName>
    </submittedName>
</protein>
<reference evidence="2 3" key="1">
    <citation type="submission" date="2020-08" db="EMBL/GenBank/DDBJ databases">
        <authorList>
            <person name="Koutsovoulos G."/>
            <person name="Danchin GJ E."/>
        </authorList>
    </citation>
    <scope>NUCLEOTIDE SEQUENCE [LARGE SCALE GENOMIC DNA]</scope>
</reference>
<name>A0A6V7VK91_MELEN</name>